<keyword evidence="10" id="KW-1185">Reference proteome</keyword>
<dbReference type="Gene3D" id="3.20.20.70">
    <property type="entry name" value="Aldolase class I"/>
    <property type="match status" value="1"/>
</dbReference>
<feature type="active site" description="For OMPdecase activity" evidence="6">
    <location>
        <position position="82"/>
    </location>
</feature>
<dbReference type="EC" id="4.1.1.23" evidence="5"/>
<dbReference type="SUPFAM" id="SSF51366">
    <property type="entry name" value="Ribulose-phoshate binding barrel"/>
    <property type="match status" value="1"/>
</dbReference>
<feature type="binding site" evidence="5 7">
    <location>
        <position position="214"/>
    </location>
    <ligand>
        <name>substrate</name>
    </ligand>
</feature>
<dbReference type="Pfam" id="PF00215">
    <property type="entry name" value="OMPdecase"/>
    <property type="match status" value="1"/>
</dbReference>
<dbReference type="NCBIfam" id="TIGR01740">
    <property type="entry name" value="pyrF"/>
    <property type="match status" value="1"/>
</dbReference>
<feature type="domain" description="Orotidine 5'-phosphate decarboxylase" evidence="8">
    <location>
        <begin position="28"/>
        <end position="230"/>
    </location>
</feature>
<evidence type="ECO:0000256" key="6">
    <source>
        <dbReference type="PIRSR" id="PIRSR614732-1"/>
    </source>
</evidence>
<dbReference type="GO" id="GO:0005829">
    <property type="term" value="C:cytosol"/>
    <property type="evidence" value="ECO:0007669"/>
    <property type="project" value="TreeGrafter"/>
</dbReference>
<accession>A0B6U6</accession>
<evidence type="ECO:0000256" key="3">
    <source>
        <dbReference type="ARBA" id="ARBA00022975"/>
    </source>
</evidence>
<dbReference type="PANTHER" id="PTHR32119">
    <property type="entry name" value="OROTIDINE 5'-PHOSPHATE DECARBOXYLASE"/>
    <property type="match status" value="1"/>
</dbReference>
<dbReference type="AlphaFoldDB" id="A0B6U6"/>
<evidence type="ECO:0000313" key="9">
    <source>
        <dbReference type="EMBL" id="ABK14420.1"/>
    </source>
</evidence>
<dbReference type="InterPro" id="IPR001754">
    <property type="entry name" value="OMPdeCOase_dom"/>
</dbReference>
<evidence type="ECO:0000256" key="4">
    <source>
        <dbReference type="ARBA" id="ARBA00023239"/>
    </source>
</evidence>
<dbReference type="UniPathway" id="UPA00070">
    <property type="reaction ID" value="UER00120"/>
</dbReference>
<feature type="active site" description="For OMPdecase activity" evidence="6">
    <location>
        <position position="84"/>
    </location>
</feature>
<dbReference type="InterPro" id="IPR014732">
    <property type="entry name" value="OMPdecase"/>
</dbReference>
<dbReference type="GO" id="GO:0044205">
    <property type="term" value="P:'de novo' UMP biosynthetic process"/>
    <property type="evidence" value="ECO:0007669"/>
    <property type="project" value="UniProtKB-UniRule"/>
</dbReference>
<dbReference type="InterPro" id="IPR047595">
    <property type="entry name" value="OMPdecase_arc"/>
</dbReference>
<feature type="binding site" evidence="5 7">
    <location>
        <position position="215"/>
    </location>
    <ligand>
        <name>substrate</name>
    </ligand>
</feature>
<dbReference type="GO" id="GO:0004590">
    <property type="term" value="F:orotidine-5'-phosphate decarboxylase activity"/>
    <property type="evidence" value="ECO:0007669"/>
    <property type="project" value="UniProtKB-UniRule"/>
</dbReference>
<feature type="active site" description="For OMPdecase activity" evidence="6">
    <location>
        <position position="87"/>
    </location>
</feature>
<feature type="binding site" evidence="5">
    <location>
        <begin position="82"/>
        <end position="91"/>
    </location>
    <ligand>
        <name>substrate</name>
    </ligand>
</feature>
<evidence type="ECO:0000256" key="2">
    <source>
        <dbReference type="ARBA" id="ARBA00022793"/>
    </source>
</evidence>
<comment type="function">
    <text evidence="5">Catalyzes the decarboxylation of orotidine 5'-monophosphate (OMP) to uridine 5'-monophosphate (UMP).</text>
</comment>
<evidence type="ECO:0000256" key="5">
    <source>
        <dbReference type="HAMAP-Rule" id="MF_01200"/>
    </source>
</evidence>
<organism evidence="9 10">
    <name type="scientific">Methanothrix thermoacetophila (strain DSM 6194 / JCM 14653 / NBRC 101360 / PT)</name>
    <name type="common">Methanosaeta thermophila</name>
    <dbReference type="NCBI Taxonomy" id="349307"/>
    <lineage>
        <taxon>Archaea</taxon>
        <taxon>Methanobacteriati</taxon>
        <taxon>Methanobacteriota</taxon>
        <taxon>Stenosarchaea group</taxon>
        <taxon>Methanomicrobia</taxon>
        <taxon>Methanotrichales</taxon>
        <taxon>Methanotrichaceae</taxon>
        <taxon>Methanothrix</taxon>
    </lineage>
</organism>
<dbReference type="NCBIfam" id="NF010386">
    <property type="entry name" value="PRK13813.1"/>
    <property type="match status" value="1"/>
</dbReference>
<comment type="similarity">
    <text evidence="5">Belongs to the OMP decarboxylase family. Type 1 subfamily.</text>
</comment>
<feature type="active site" description="Proton donor" evidence="5">
    <location>
        <position position="84"/>
    </location>
</feature>
<comment type="pathway">
    <text evidence="1 5">Pyrimidine metabolism; UMP biosynthesis via de novo pathway; UMP from orotate: step 2/2.</text>
</comment>
<dbReference type="PANTHER" id="PTHR32119:SF2">
    <property type="entry name" value="OROTIDINE 5'-PHOSPHATE DECARBOXYLASE"/>
    <property type="match status" value="1"/>
</dbReference>
<evidence type="ECO:0000259" key="8">
    <source>
        <dbReference type="SMART" id="SM00934"/>
    </source>
</evidence>
<dbReference type="HOGENOM" id="CLU_067069_2_0_2"/>
<keyword evidence="3 5" id="KW-0665">Pyrimidine biosynthesis</keyword>
<dbReference type="Proteomes" id="UP000000674">
    <property type="component" value="Chromosome"/>
</dbReference>
<name>A0B6U6_METTP</name>
<dbReference type="EMBL" id="CP000477">
    <property type="protein sequence ID" value="ABK14420.1"/>
    <property type="molecule type" value="Genomic_DNA"/>
</dbReference>
<dbReference type="InterPro" id="IPR011060">
    <property type="entry name" value="RibuloseP-bd_barrel"/>
</dbReference>
<evidence type="ECO:0000256" key="1">
    <source>
        <dbReference type="ARBA" id="ARBA00004861"/>
    </source>
</evidence>
<dbReference type="SMART" id="SM00934">
    <property type="entry name" value="OMPdecase"/>
    <property type="match status" value="1"/>
</dbReference>
<dbReference type="CDD" id="cd04725">
    <property type="entry name" value="OMP_decarboxylase_like"/>
    <property type="match status" value="1"/>
</dbReference>
<dbReference type="GO" id="GO:0006207">
    <property type="term" value="P:'de novo' pyrimidine nucleobase biosynthetic process"/>
    <property type="evidence" value="ECO:0007669"/>
    <property type="project" value="InterPro"/>
</dbReference>
<evidence type="ECO:0000256" key="7">
    <source>
        <dbReference type="PIRSR" id="PIRSR614732-2"/>
    </source>
</evidence>
<dbReference type="KEGG" id="mtp:Mthe_0629"/>
<comment type="subunit">
    <text evidence="5">Homodimer.</text>
</comment>
<feature type="binding site" evidence="5 7">
    <location>
        <position position="34"/>
    </location>
    <ligand>
        <name>substrate</name>
    </ligand>
</feature>
<keyword evidence="4 5" id="KW-0456">Lyase</keyword>
<dbReference type="InterPro" id="IPR013785">
    <property type="entry name" value="Aldolase_TIM"/>
</dbReference>
<protein>
    <recommendedName>
        <fullName evidence="5">Orotidine 5'-phosphate decarboxylase</fullName>
        <ecNumber evidence="5">4.1.1.23</ecNumber>
    </recommendedName>
    <alternativeName>
        <fullName evidence="5">OMP decarboxylase</fullName>
        <shortName evidence="5">OMPDCase</shortName>
        <shortName evidence="5">OMPdecase</shortName>
    </alternativeName>
</protein>
<sequence length="234" mass="24583">MNACGLQLFAQIFRATKRPGGIMKKNSRLILALDVESRDKANSIASETEGIFDAIKVGYPLMLSEGLSVIKELSNIAPVIADLKIADIPNTNHLICNRLFSAGAQGVIAHAFTGRDSLEACVDVAKRWSGDVYAVTEMSHPGALEFMAPVAERMVMLALVAGASGIVAPATRPERIRALRRAAGGLTIISPGVGAQGGSLRDALEAGADYAIVGRSVYESANPRAAAEALLDLI</sequence>
<dbReference type="STRING" id="349307.Mthe_0629"/>
<reference evidence="9 10" key="1">
    <citation type="submission" date="2006-10" db="EMBL/GenBank/DDBJ databases">
        <title>Complete sequence of Methanosaeta thermophila PT.</title>
        <authorList>
            <consortium name="US DOE Joint Genome Institute"/>
            <person name="Copeland A."/>
            <person name="Lucas S."/>
            <person name="Lapidus A."/>
            <person name="Barry K."/>
            <person name="Detter J.C."/>
            <person name="Glavina del Rio T."/>
            <person name="Hammon N."/>
            <person name="Israni S."/>
            <person name="Pitluck S."/>
            <person name="Chain P."/>
            <person name="Malfatti S."/>
            <person name="Shin M."/>
            <person name="Vergez L."/>
            <person name="Schmutz J."/>
            <person name="Larimer F."/>
            <person name="Land M."/>
            <person name="Hauser L."/>
            <person name="Kyrpides N."/>
            <person name="Kim E."/>
            <person name="Smith K.S."/>
            <person name="Ingram-Smith C."/>
            <person name="Richardson P."/>
        </authorList>
    </citation>
    <scope>NUCLEOTIDE SEQUENCE [LARGE SCALE GENOMIC DNA]</scope>
    <source>
        <strain evidence="10">DSM 6194 / JCM 14653 / NBRC 101360 / PT</strain>
    </source>
</reference>
<comment type="catalytic activity">
    <reaction evidence="5">
        <text>orotidine 5'-phosphate + H(+) = UMP + CO2</text>
        <dbReference type="Rhea" id="RHEA:11596"/>
        <dbReference type="ChEBI" id="CHEBI:15378"/>
        <dbReference type="ChEBI" id="CHEBI:16526"/>
        <dbReference type="ChEBI" id="CHEBI:57538"/>
        <dbReference type="ChEBI" id="CHEBI:57865"/>
        <dbReference type="EC" id="4.1.1.23"/>
    </reaction>
</comment>
<feature type="binding site" evidence="5 7">
    <location>
        <position position="139"/>
    </location>
    <ligand>
        <name>substrate</name>
    </ligand>
</feature>
<keyword evidence="2 5" id="KW-0210">Decarboxylase</keyword>
<dbReference type="HAMAP" id="MF_01200_A">
    <property type="entry name" value="OMPdecase_type1_A"/>
    <property type="match status" value="1"/>
</dbReference>
<evidence type="ECO:0000313" key="10">
    <source>
        <dbReference type="Proteomes" id="UP000000674"/>
    </source>
</evidence>
<proteinExistence type="inferred from homology"/>
<gene>
    <name evidence="5" type="primary">pyrF</name>
    <name evidence="9" type="ordered locus">Mthe_0629</name>
</gene>
<feature type="binding site" evidence="5 7">
    <location>
        <position position="56"/>
    </location>
    <ligand>
        <name>substrate</name>
    </ligand>
</feature>
<feature type="binding site" evidence="5">
    <location>
        <begin position="191"/>
        <end position="201"/>
    </location>
    <ligand>
        <name>substrate</name>
    </ligand>
</feature>